<proteinExistence type="predicted"/>
<evidence type="ECO:0000313" key="1">
    <source>
        <dbReference type="EMBL" id="DAF90993.1"/>
    </source>
</evidence>
<accession>A0A8S5U930</accession>
<reference evidence="1" key="1">
    <citation type="journal article" date="2021" name="Proc. Natl. Acad. Sci. U.S.A.">
        <title>A Catalog of Tens of Thousands of Viruses from Human Metagenomes Reveals Hidden Associations with Chronic Diseases.</title>
        <authorList>
            <person name="Tisza M.J."/>
            <person name="Buck C.B."/>
        </authorList>
    </citation>
    <scope>NUCLEOTIDE SEQUENCE</scope>
    <source>
        <strain evidence="1">CtYM922</strain>
    </source>
</reference>
<protein>
    <submittedName>
        <fullName evidence="1">Terminase small subunit</fullName>
    </submittedName>
</protein>
<sequence length="121" mass="13762">MNKFSLNEQAQEILRIAEEAGVQGNFFFITTFKRYQVQLNMLSQLEKSLNENGMLVTKEYVKGRKNVYSSPAVKDYNSTTDSANRTVSTLMKIIKGFNVDDNTEEQDPLLSIINGDDIIDK</sequence>
<organism evidence="1">
    <name type="scientific">Siphoviridae sp. ctYM922</name>
    <dbReference type="NCBI Taxonomy" id="2825547"/>
    <lineage>
        <taxon>Viruses</taxon>
        <taxon>Duplodnaviria</taxon>
        <taxon>Heunggongvirae</taxon>
        <taxon>Uroviricota</taxon>
        <taxon>Caudoviricetes</taxon>
    </lineage>
</organism>
<name>A0A8S5U930_9CAUD</name>
<dbReference type="EMBL" id="BK016042">
    <property type="protein sequence ID" value="DAF90993.1"/>
    <property type="molecule type" value="Genomic_DNA"/>
</dbReference>